<feature type="transmembrane region" description="Helical" evidence="5">
    <location>
        <begin position="171"/>
        <end position="193"/>
    </location>
</feature>
<sequence length="484" mass="54729">MQQKKSIQVNAVLNIIKQCCVIVFPLITFSYITRVLGSGNLGRYSFSDSVIQYIIALASLGIPTYAIREVSRVRKDPVQMKKLTDELFSINVIMMILSLVLLFLLTKFIPRLNRESVLLAILSINVISSTLGRDWINNVFEDFFYLTLRYIIIQTVSMIFILTLVKTKNDLILYTWIMAFSYSFNYILNIFYTRKYISYGFTFHLNLKTHLKPIIYLFCITIAGMIYVKSDIIILGFFRPDSEVGVYSIASNVYSVIKSLLNAVIIVAIPRISAYLGDNDRKNYMSLLSGLRNVLYVFIIPSIIGLFFLSKDILSILAPNSFAYGYISLRILCFALFFAVFGCFYSQAVLVPNRNERSFFYATIISAIANIGLNFILIPLWGLNGAAITTVLAEGIVVLICKRSSMDLTDQFRTMKIIPVLLGCASIMVICYFCQACIGSLILRILFSVIFSVLSYGLILLMGKNEVAISGLKMIQAKLKSKQR</sequence>
<dbReference type="Proteomes" id="UP001285244">
    <property type="component" value="Unassembled WGS sequence"/>
</dbReference>
<feature type="transmembrane region" description="Helical" evidence="5">
    <location>
        <begin position="322"/>
        <end position="346"/>
    </location>
</feature>
<dbReference type="RefSeq" id="WP_320325778.1">
    <property type="nucleotide sequence ID" value="NZ_JALBUS010000008.1"/>
</dbReference>
<feature type="transmembrane region" description="Helical" evidence="5">
    <location>
        <begin position="417"/>
        <end position="435"/>
    </location>
</feature>
<organism evidence="6 7">
    <name type="scientific">Absicoccus intestinalis</name>
    <dbReference type="NCBI Taxonomy" id="2926319"/>
    <lineage>
        <taxon>Bacteria</taxon>
        <taxon>Bacillati</taxon>
        <taxon>Bacillota</taxon>
        <taxon>Erysipelotrichia</taxon>
        <taxon>Erysipelotrichales</taxon>
        <taxon>Erysipelotrichaceae</taxon>
        <taxon>Absicoccus</taxon>
    </lineage>
</organism>
<keyword evidence="4 5" id="KW-0472">Membrane</keyword>
<evidence type="ECO:0000313" key="7">
    <source>
        <dbReference type="Proteomes" id="UP001285244"/>
    </source>
</evidence>
<dbReference type="InterPro" id="IPR052556">
    <property type="entry name" value="PolySynth_Transporter"/>
</dbReference>
<name>A0ABU4WML6_9FIRM</name>
<evidence type="ECO:0000256" key="1">
    <source>
        <dbReference type="ARBA" id="ARBA00004141"/>
    </source>
</evidence>
<dbReference type="PANTHER" id="PTHR43424">
    <property type="entry name" value="LOCUS PUTATIVE PROTEIN 1-RELATED"/>
    <property type="match status" value="1"/>
</dbReference>
<feature type="transmembrane region" description="Helical" evidence="5">
    <location>
        <begin position="117"/>
        <end position="136"/>
    </location>
</feature>
<dbReference type="EMBL" id="JALBUS010000008">
    <property type="protein sequence ID" value="MDX8417489.1"/>
    <property type="molecule type" value="Genomic_DNA"/>
</dbReference>
<keyword evidence="2 5" id="KW-0812">Transmembrane</keyword>
<protein>
    <submittedName>
        <fullName evidence="6">Flippase</fullName>
    </submittedName>
</protein>
<gene>
    <name evidence="6" type="ORF">MOZ64_06495</name>
</gene>
<comment type="caution">
    <text evidence="6">The sequence shown here is derived from an EMBL/GenBank/DDBJ whole genome shotgun (WGS) entry which is preliminary data.</text>
</comment>
<feature type="transmembrane region" description="Helical" evidence="5">
    <location>
        <begin position="290"/>
        <end position="310"/>
    </location>
</feature>
<feature type="transmembrane region" description="Helical" evidence="5">
    <location>
        <begin position="244"/>
        <end position="269"/>
    </location>
</feature>
<feature type="transmembrane region" description="Helical" evidence="5">
    <location>
        <begin position="214"/>
        <end position="238"/>
    </location>
</feature>
<keyword evidence="3 5" id="KW-1133">Transmembrane helix</keyword>
<feature type="transmembrane region" description="Helical" evidence="5">
    <location>
        <begin position="50"/>
        <end position="67"/>
    </location>
</feature>
<feature type="transmembrane region" description="Helical" evidence="5">
    <location>
        <begin position="12"/>
        <end position="30"/>
    </location>
</feature>
<keyword evidence="7" id="KW-1185">Reference proteome</keyword>
<dbReference type="InterPro" id="IPR002797">
    <property type="entry name" value="Polysacc_synth"/>
</dbReference>
<dbReference type="CDD" id="cd13128">
    <property type="entry name" value="MATE_Wzx_like"/>
    <property type="match status" value="1"/>
</dbReference>
<accession>A0ABU4WML6</accession>
<evidence type="ECO:0000256" key="3">
    <source>
        <dbReference type="ARBA" id="ARBA00022989"/>
    </source>
</evidence>
<feature type="transmembrane region" description="Helical" evidence="5">
    <location>
        <begin position="441"/>
        <end position="463"/>
    </location>
</feature>
<dbReference type="PANTHER" id="PTHR43424:SF1">
    <property type="entry name" value="LOCUS PUTATIVE PROTEIN 1-RELATED"/>
    <property type="match status" value="1"/>
</dbReference>
<evidence type="ECO:0000256" key="2">
    <source>
        <dbReference type="ARBA" id="ARBA00022692"/>
    </source>
</evidence>
<evidence type="ECO:0000256" key="5">
    <source>
        <dbReference type="SAM" id="Phobius"/>
    </source>
</evidence>
<reference evidence="6 7" key="1">
    <citation type="submission" date="2022-03" db="EMBL/GenBank/DDBJ databases">
        <title>Novel taxa within the pig intestine.</title>
        <authorList>
            <person name="Wylensek D."/>
            <person name="Bishof K."/>
            <person name="Afrizal A."/>
            <person name="Clavel T."/>
        </authorList>
    </citation>
    <scope>NUCLEOTIDE SEQUENCE [LARGE SCALE GENOMIC DNA]</scope>
    <source>
        <strain evidence="6 7">Cla-KB-P134</strain>
    </source>
</reference>
<feature type="transmembrane region" description="Helical" evidence="5">
    <location>
        <begin position="87"/>
        <end position="105"/>
    </location>
</feature>
<feature type="transmembrane region" description="Helical" evidence="5">
    <location>
        <begin position="143"/>
        <end position="165"/>
    </location>
</feature>
<evidence type="ECO:0000256" key="4">
    <source>
        <dbReference type="ARBA" id="ARBA00023136"/>
    </source>
</evidence>
<feature type="transmembrane region" description="Helical" evidence="5">
    <location>
        <begin position="358"/>
        <end position="377"/>
    </location>
</feature>
<proteinExistence type="predicted"/>
<comment type="subcellular location">
    <subcellularLocation>
        <location evidence="1">Membrane</location>
        <topology evidence="1">Multi-pass membrane protein</topology>
    </subcellularLocation>
</comment>
<evidence type="ECO:0000313" key="6">
    <source>
        <dbReference type="EMBL" id="MDX8417489.1"/>
    </source>
</evidence>
<dbReference type="Pfam" id="PF01943">
    <property type="entry name" value="Polysacc_synt"/>
    <property type="match status" value="1"/>
</dbReference>